<keyword evidence="3" id="KW-1185">Reference proteome</keyword>
<evidence type="ECO:0000313" key="2">
    <source>
        <dbReference type="EMBL" id="KAK3492948.1"/>
    </source>
</evidence>
<feature type="region of interest" description="Disordered" evidence="1">
    <location>
        <begin position="101"/>
        <end position="131"/>
    </location>
</feature>
<dbReference type="Proteomes" id="UP001285908">
    <property type="component" value="Unassembled WGS sequence"/>
</dbReference>
<evidence type="ECO:0000313" key="3">
    <source>
        <dbReference type="Proteomes" id="UP001285908"/>
    </source>
</evidence>
<evidence type="ECO:0000256" key="1">
    <source>
        <dbReference type="SAM" id="MobiDB-lite"/>
    </source>
</evidence>
<feature type="region of interest" description="Disordered" evidence="1">
    <location>
        <begin position="1"/>
        <end position="74"/>
    </location>
</feature>
<gene>
    <name evidence="2" type="ORF">B0T23DRAFT_429157</name>
</gene>
<dbReference type="GeneID" id="87877798"/>
<comment type="caution">
    <text evidence="2">The sequence shown here is derived from an EMBL/GenBank/DDBJ whole genome shotgun (WGS) entry which is preliminary data.</text>
</comment>
<feature type="compositionally biased region" description="Basic and acidic residues" evidence="1">
    <location>
        <begin position="101"/>
        <end position="122"/>
    </location>
</feature>
<dbReference type="AlphaFoldDB" id="A0AAJ0MRS3"/>
<reference evidence="2 3" key="1">
    <citation type="journal article" date="2023" name="Mol. Phylogenet. Evol.">
        <title>Genome-scale phylogeny and comparative genomics of the fungal order Sordariales.</title>
        <authorList>
            <person name="Hensen N."/>
            <person name="Bonometti L."/>
            <person name="Westerberg I."/>
            <person name="Brannstrom I.O."/>
            <person name="Guillou S."/>
            <person name="Cros-Aarteil S."/>
            <person name="Calhoun S."/>
            <person name="Haridas S."/>
            <person name="Kuo A."/>
            <person name="Mondo S."/>
            <person name="Pangilinan J."/>
            <person name="Riley R."/>
            <person name="LaButti K."/>
            <person name="Andreopoulos B."/>
            <person name="Lipzen A."/>
            <person name="Chen C."/>
            <person name="Yan M."/>
            <person name="Daum C."/>
            <person name="Ng V."/>
            <person name="Clum A."/>
            <person name="Steindorff A."/>
            <person name="Ohm R.A."/>
            <person name="Martin F."/>
            <person name="Silar P."/>
            <person name="Natvig D.O."/>
            <person name="Lalanne C."/>
            <person name="Gautier V."/>
            <person name="Ament-Velasquez S.L."/>
            <person name="Kruys A."/>
            <person name="Hutchinson M.I."/>
            <person name="Powell A.J."/>
            <person name="Barry K."/>
            <person name="Miller A.N."/>
            <person name="Grigoriev I.V."/>
            <person name="Debuchy R."/>
            <person name="Gladieux P."/>
            <person name="Hiltunen Thoren M."/>
            <person name="Johannesson H."/>
        </authorList>
    </citation>
    <scope>NUCLEOTIDE SEQUENCE [LARGE SCALE GENOMIC DNA]</scope>
    <source>
        <strain evidence="2 3">FGSC 10403</strain>
    </source>
</reference>
<dbReference type="EMBL" id="JAULSX010000004">
    <property type="protein sequence ID" value="KAK3492948.1"/>
    <property type="molecule type" value="Genomic_DNA"/>
</dbReference>
<feature type="compositionally biased region" description="Polar residues" evidence="1">
    <location>
        <begin position="59"/>
        <end position="74"/>
    </location>
</feature>
<dbReference type="RefSeq" id="XP_062693406.1">
    <property type="nucleotide sequence ID" value="XM_062840176.1"/>
</dbReference>
<name>A0AAJ0MRS3_9PEZI</name>
<accession>A0AAJ0MRS3</accession>
<protein>
    <submittedName>
        <fullName evidence="2">Uncharacterized protein</fullName>
    </submittedName>
</protein>
<feature type="compositionally biased region" description="Low complexity" evidence="1">
    <location>
        <begin position="18"/>
        <end position="31"/>
    </location>
</feature>
<proteinExistence type="predicted"/>
<organism evidence="2 3">
    <name type="scientific">Neurospora hispaniola</name>
    <dbReference type="NCBI Taxonomy" id="588809"/>
    <lineage>
        <taxon>Eukaryota</taxon>
        <taxon>Fungi</taxon>
        <taxon>Dikarya</taxon>
        <taxon>Ascomycota</taxon>
        <taxon>Pezizomycotina</taxon>
        <taxon>Sordariomycetes</taxon>
        <taxon>Sordariomycetidae</taxon>
        <taxon>Sordariales</taxon>
        <taxon>Sordariaceae</taxon>
        <taxon>Neurospora</taxon>
    </lineage>
</organism>
<feature type="compositionally biased region" description="Basic and acidic residues" evidence="1">
    <location>
        <begin position="1"/>
        <end position="12"/>
    </location>
</feature>
<sequence>MSHMQNRDHSEQPTEQVAHSSSSNSAAGSQAVPARSAGDQMDRNSPEKVTLFTADESLSEQVASPTPENAVQSRTNYPVQNCAIQNAVEVEEVVVLPSIESSKENSQLKRQCDAIAKHEQSKGKGKGKPGT</sequence>